<dbReference type="InterPro" id="IPR001849">
    <property type="entry name" value="PH_domain"/>
</dbReference>
<evidence type="ECO:0000313" key="5">
    <source>
        <dbReference type="EMBL" id="MCX2972882.1"/>
    </source>
</evidence>
<gene>
    <name evidence="5" type="ORF">EYC87_04685</name>
</gene>
<evidence type="ECO:0000256" key="1">
    <source>
        <dbReference type="ARBA" id="ARBA00022531"/>
    </source>
</evidence>
<organism evidence="5 6">
    <name type="scientific">Candidatus Seongchinamella marina</name>
    <dbReference type="NCBI Taxonomy" id="2518990"/>
    <lineage>
        <taxon>Bacteria</taxon>
        <taxon>Pseudomonadati</taxon>
        <taxon>Pseudomonadota</taxon>
        <taxon>Gammaproteobacteria</taxon>
        <taxon>Cellvibrionales</taxon>
        <taxon>Halieaceae</taxon>
        <taxon>Seongchinamella</taxon>
    </lineage>
</organism>
<dbReference type="RefSeq" id="WP_279251838.1">
    <property type="nucleotide sequence ID" value="NZ_SHNP01000001.1"/>
</dbReference>
<keyword evidence="1" id="KW-0602">Photosynthesis</keyword>
<dbReference type="Proteomes" id="UP001143307">
    <property type="component" value="Unassembled WGS sequence"/>
</dbReference>
<evidence type="ECO:0000259" key="4">
    <source>
        <dbReference type="PROSITE" id="PS50003"/>
    </source>
</evidence>
<feature type="chain" id="PRO_5046665109" description="PH domain-containing protein" evidence="3">
    <location>
        <begin position="26"/>
        <end position="361"/>
    </location>
</feature>
<evidence type="ECO:0000256" key="3">
    <source>
        <dbReference type="SAM" id="SignalP"/>
    </source>
</evidence>
<keyword evidence="3" id="KW-0732">Signal</keyword>
<evidence type="ECO:0000313" key="6">
    <source>
        <dbReference type="Proteomes" id="UP001143307"/>
    </source>
</evidence>
<reference evidence="5" key="1">
    <citation type="submission" date="2019-02" db="EMBL/GenBank/DDBJ databases">
        <authorList>
            <person name="Li S.-H."/>
        </authorList>
    </citation>
    <scope>NUCLEOTIDE SEQUENCE</scope>
    <source>
        <strain evidence="5">IMCC8485</strain>
    </source>
</reference>
<evidence type="ECO:0000256" key="2">
    <source>
        <dbReference type="ARBA" id="ARBA00023276"/>
    </source>
</evidence>
<proteinExistence type="predicted"/>
<dbReference type="SUPFAM" id="SSF50939">
    <property type="entry name" value="Sialidases"/>
    <property type="match status" value="1"/>
</dbReference>
<name>A0ABT3SSB1_9GAMM</name>
<dbReference type="PROSITE" id="PS50003">
    <property type="entry name" value="PH_DOMAIN"/>
    <property type="match status" value="1"/>
</dbReference>
<comment type="caution">
    <text evidence="5">The sequence shown here is derived from an EMBL/GenBank/DDBJ whole genome shotgun (WGS) entry which is preliminary data.</text>
</comment>
<dbReference type="PANTHER" id="PTHR47199:SF2">
    <property type="entry name" value="PHOTOSYSTEM II STABILITY_ASSEMBLY FACTOR HCF136, CHLOROPLASTIC"/>
    <property type="match status" value="1"/>
</dbReference>
<feature type="domain" description="PH" evidence="4">
    <location>
        <begin position="98"/>
        <end position="203"/>
    </location>
</feature>
<dbReference type="InterPro" id="IPR036278">
    <property type="entry name" value="Sialidase_sf"/>
</dbReference>
<sequence>MGMRRALIGIVLAGLLAPVAATTYAKTYDVLELPASKSELASESLIYTIREFHGRFYATGHRGHILISEDGMNWQQADVPVRSSILDIHFPTPELGWAVGHEGIILHSSDGGKSWSKQYDGLRYGSEGLVYYSDLAEKNPDNEDFPYLVEEMQFAVDQGADKPLFRVFFHSPSHGHAFGAYGMIMKTEDGGENWIHVLETTENDSFYHVFDFAPLAGEKRFFLSGEAGLFMIGDVEAKTATLVETVPWEGSFFASAASNSGAVVLGGLRGRMFRTEDEGQSWEEVIKPPSSSIVAATKLDDGRLLFAGIAGEILFSVDDGRSFNYLPVSSGNRVYTVEQGPEGSILVGGPAGIQKLALPNQ</sequence>
<dbReference type="PANTHER" id="PTHR47199">
    <property type="entry name" value="PHOTOSYSTEM II STABILITY/ASSEMBLY FACTOR HCF136, CHLOROPLASTIC"/>
    <property type="match status" value="1"/>
</dbReference>
<keyword evidence="2" id="KW-0604">Photosystem II</keyword>
<keyword evidence="6" id="KW-1185">Reference proteome</keyword>
<dbReference type="Gene3D" id="2.130.10.10">
    <property type="entry name" value="YVTN repeat-like/Quinoprotein amine dehydrogenase"/>
    <property type="match status" value="2"/>
</dbReference>
<accession>A0ABT3SSB1</accession>
<feature type="signal peptide" evidence="3">
    <location>
        <begin position="1"/>
        <end position="25"/>
    </location>
</feature>
<dbReference type="Pfam" id="PF14870">
    <property type="entry name" value="PSII_BNR"/>
    <property type="match status" value="2"/>
</dbReference>
<dbReference type="InterPro" id="IPR028203">
    <property type="entry name" value="PSII_CF48-like_dom"/>
</dbReference>
<dbReference type="InterPro" id="IPR015943">
    <property type="entry name" value="WD40/YVTN_repeat-like_dom_sf"/>
</dbReference>
<protein>
    <recommendedName>
        <fullName evidence="4">PH domain-containing protein</fullName>
    </recommendedName>
</protein>
<dbReference type="EMBL" id="SHNP01000001">
    <property type="protein sequence ID" value="MCX2972882.1"/>
    <property type="molecule type" value="Genomic_DNA"/>
</dbReference>